<evidence type="ECO:0000313" key="8">
    <source>
        <dbReference type="EMBL" id="MBZ7987355.1"/>
    </source>
</evidence>
<dbReference type="EC" id="2.3.1.39" evidence="1 6"/>
<dbReference type="InterPro" id="IPR014043">
    <property type="entry name" value="Acyl_transferase_dom"/>
</dbReference>
<feature type="domain" description="Malonyl-CoA:ACP transacylase (MAT)" evidence="7">
    <location>
        <begin position="6"/>
        <end position="300"/>
    </location>
</feature>
<evidence type="ECO:0000256" key="3">
    <source>
        <dbReference type="ARBA" id="ARBA00022679"/>
    </source>
</evidence>
<evidence type="ECO:0000256" key="4">
    <source>
        <dbReference type="ARBA" id="ARBA00023315"/>
    </source>
</evidence>
<proteinExistence type="inferred from homology"/>
<evidence type="ECO:0000256" key="2">
    <source>
        <dbReference type="ARBA" id="ARBA00018953"/>
    </source>
</evidence>
<accession>A0ABS7WRH5</accession>
<dbReference type="InterPro" id="IPR016035">
    <property type="entry name" value="Acyl_Trfase/lysoPLipase"/>
</dbReference>
<dbReference type="RefSeq" id="WP_224325323.1">
    <property type="nucleotide sequence ID" value="NZ_JACGBB010000007.1"/>
</dbReference>
<dbReference type="InterPro" id="IPR050858">
    <property type="entry name" value="Mal-CoA-ACP_Trans/PKS_FabD"/>
</dbReference>
<dbReference type="EMBL" id="JACGBB010000007">
    <property type="protein sequence ID" value="MBZ7987355.1"/>
    <property type="molecule type" value="Genomic_DNA"/>
</dbReference>
<dbReference type="InterPro" id="IPR001227">
    <property type="entry name" value="Ac_transferase_dom_sf"/>
</dbReference>
<reference evidence="8 9" key="1">
    <citation type="submission" date="2020-07" db="EMBL/GenBank/DDBJ databases">
        <title>Transfer of Campylobacter canadensis to the novel genus Avispirillum gen. nov., that also includes two novel species recovered from migratory waterfowl: Avispirillum anseris sp. nov. and Avispirillum brantae sp. nov.</title>
        <authorList>
            <person name="Miller W.G."/>
            <person name="Chapman M.H."/>
            <person name="Yee E."/>
            <person name="Inglis G.D."/>
        </authorList>
    </citation>
    <scope>NUCLEOTIDE SEQUENCE [LARGE SCALE GENOMIC DNA]</scope>
    <source>
        <strain evidence="8 9">L283</strain>
    </source>
</reference>
<comment type="caution">
    <text evidence="8">The sequence shown here is derived from an EMBL/GenBank/DDBJ whole genome shotgun (WGS) entry which is preliminary data.</text>
</comment>
<dbReference type="InterPro" id="IPR016036">
    <property type="entry name" value="Malonyl_transacylase_ACP-bd"/>
</dbReference>
<dbReference type="PIRSF" id="PIRSF000446">
    <property type="entry name" value="Mct"/>
    <property type="match status" value="1"/>
</dbReference>
<gene>
    <name evidence="8" type="ORF">AVCANL283_04430</name>
</gene>
<dbReference type="Pfam" id="PF00698">
    <property type="entry name" value="Acyl_transf_1"/>
    <property type="match status" value="1"/>
</dbReference>
<keyword evidence="4 6" id="KW-0012">Acyltransferase</keyword>
<dbReference type="SUPFAM" id="SSF55048">
    <property type="entry name" value="Probable ACP-binding domain of malonyl-CoA ACP transacylase"/>
    <property type="match status" value="1"/>
</dbReference>
<dbReference type="SMART" id="SM00827">
    <property type="entry name" value="PKS_AT"/>
    <property type="match status" value="1"/>
</dbReference>
<dbReference type="Proteomes" id="UP000786183">
    <property type="component" value="Unassembled WGS sequence"/>
</dbReference>
<dbReference type="SUPFAM" id="SSF52151">
    <property type="entry name" value="FabD/lysophospholipase-like"/>
    <property type="match status" value="1"/>
</dbReference>
<keyword evidence="3 6" id="KW-0808">Transferase</keyword>
<comment type="catalytic activity">
    <reaction evidence="5 6">
        <text>holo-[ACP] + malonyl-CoA = malonyl-[ACP] + CoA</text>
        <dbReference type="Rhea" id="RHEA:41792"/>
        <dbReference type="Rhea" id="RHEA-COMP:9623"/>
        <dbReference type="Rhea" id="RHEA-COMP:9685"/>
        <dbReference type="ChEBI" id="CHEBI:57287"/>
        <dbReference type="ChEBI" id="CHEBI:57384"/>
        <dbReference type="ChEBI" id="CHEBI:64479"/>
        <dbReference type="ChEBI" id="CHEBI:78449"/>
        <dbReference type="EC" id="2.3.1.39"/>
    </reaction>
</comment>
<dbReference type="Gene3D" id="3.40.366.10">
    <property type="entry name" value="Malonyl-Coenzyme A Acyl Carrier Protein, domain 2"/>
    <property type="match status" value="1"/>
</dbReference>
<protein>
    <recommendedName>
        <fullName evidence="2 6">Malonyl CoA-acyl carrier protein transacylase</fullName>
        <ecNumber evidence="1 6">2.3.1.39</ecNumber>
    </recommendedName>
</protein>
<keyword evidence="9" id="KW-1185">Reference proteome</keyword>
<comment type="similarity">
    <text evidence="6">Belongs to the fabD family.</text>
</comment>
<dbReference type="PANTHER" id="PTHR42681:SF1">
    <property type="entry name" value="MALONYL-COA-ACYL CARRIER PROTEIN TRANSACYLASE, MITOCHONDRIAL"/>
    <property type="match status" value="1"/>
</dbReference>
<evidence type="ECO:0000259" key="7">
    <source>
        <dbReference type="SMART" id="SM00827"/>
    </source>
</evidence>
<evidence type="ECO:0000313" key="9">
    <source>
        <dbReference type="Proteomes" id="UP000786183"/>
    </source>
</evidence>
<name>A0ABS7WRH5_9BACT</name>
<dbReference type="Gene3D" id="3.30.70.250">
    <property type="entry name" value="Malonyl-CoA ACP transacylase, ACP-binding"/>
    <property type="match status" value="1"/>
</dbReference>
<dbReference type="PANTHER" id="PTHR42681">
    <property type="entry name" value="MALONYL-COA-ACYL CARRIER PROTEIN TRANSACYLASE, MITOCHONDRIAL"/>
    <property type="match status" value="1"/>
</dbReference>
<evidence type="ECO:0000256" key="6">
    <source>
        <dbReference type="PIRNR" id="PIRNR000446"/>
    </source>
</evidence>
<evidence type="ECO:0000256" key="5">
    <source>
        <dbReference type="ARBA" id="ARBA00048462"/>
    </source>
</evidence>
<dbReference type="InterPro" id="IPR024925">
    <property type="entry name" value="Malonyl_CoA-ACP_transAc"/>
</dbReference>
<organism evidence="8 9">
    <name type="scientific">Campylobacter canadensis</name>
    <dbReference type="NCBI Taxonomy" id="449520"/>
    <lineage>
        <taxon>Bacteria</taxon>
        <taxon>Pseudomonadati</taxon>
        <taxon>Campylobacterota</taxon>
        <taxon>Epsilonproteobacteria</taxon>
        <taxon>Campylobacterales</taxon>
        <taxon>Campylobacteraceae</taxon>
        <taxon>Campylobacter</taxon>
    </lineage>
</organism>
<sequence length="325" mass="36381">MNYAFIYAGQGSQKAFMAKDLFDNFDFIKTMFKEASDFCKIDFNNLIFSENSKLNESEFTQPAIVLSSIAHYEVLKYLLAQEGIKIREENNEDKFICKKNTASLGHSLGEFSALVANGAISLNEALKLVNLRGKFMQECASSNNPASMMVILGLDDAKVEELCAKAQKNNKHIYAANYNCDGQIVVAGLKADLEEYQEEFKTLGAKRVMLLNMSVASHCVLMQSAAIKLSEFLNFKDSFIPVVSNATNKKYSSNIEAKTMLQEQLIKPVLYKQNIKALEDEVDGFIEFSSNILCGLNKKISTKESISLANLEQIKDFVKVIKEKL</sequence>
<evidence type="ECO:0000256" key="1">
    <source>
        <dbReference type="ARBA" id="ARBA00013258"/>
    </source>
</evidence>